<reference evidence="2 3" key="1">
    <citation type="submission" date="2012-12" db="EMBL/GenBank/DDBJ databases">
        <title>Whole genome shotgun sequence of Gordonia sihwensis NBRC 108236.</title>
        <authorList>
            <person name="Yoshida I."/>
            <person name="Hosoyama A."/>
            <person name="Tsuchikane K."/>
            <person name="Ando Y."/>
            <person name="Baba S."/>
            <person name="Ohji S."/>
            <person name="Hamada M."/>
            <person name="Tamura T."/>
            <person name="Yamazoe A."/>
            <person name="Yamazaki S."/>
            <person name="Fujita N."/>
        </authorList>
    </citation>
    <scope>NUCLEOTIDE SEQUENCE [LARGE SCALE GENOMIC DNA]</scope>
    <source>
        <strain evidence="2 3">NBRC 108236</strain>
    </source>
</reference>
<sequence>MSIELRRSDPDSDHLLTGECGLVAVKGSKAVIWYDASRSPRHQRQQVFHEFAHLLCGHHEARPLEETLKSGEHPLVAGMSPAMIEAVFGPADPPRQGRDRSEAEAELIGTKLAVLSVSDSSARSKRNYARVLSLWSGGRA</sequence>
<dbReference type="Pfam" id="PF06114">
    <property type="entry name" value="Peptidase_M78"/>
    <property type="match status" value="1"/>
</dbReference>
<name>L7LQI9_9ACTN</name>
<evidence type="ECO:0000259" key="1">
    <source>
        <dbReference type="Pfam" id="PF06114"/>
    </source>
</evidence>
<feature type="domain" description="IrrE N-terminal-like" evidence="1">
    <location>
        <begin position="29"/>
        <end position="60"/>
    </location>
</feature>
<proteinExistence type="predicted"/>
<keyword evidence="3" id="KW-1185">Reference proteome</keyword>
<dbReference type="AlphaFoldDB" id="L7LQI9"/>
<dbReference type="InterPro" id="IPR010359">
    <property type="entry name" value="IrrE_HExxH"/>
</dbReference>
<protein>
    <recommendedName>
        <fullName evidence="1">IrrE N-terminal-like domain-containing protein</fullName>
    </recommendedName>
</protein>
<dbReference type="EMBL" id="BANU01000033">
    <property type="protein sequence ID" value="GAC62358.1"/>
    <property type="molecule type" value="Genomic_DNA"/>
</dbReference>
<evidence type="ECO:0000313" key="3">
    <source>
        <dbReference type="Proteomes" id="UP000035083"/>
    </source>
</evidence>
<dbReference type="eggNOG" id="COG2856">
    <property type="taxonomic scope" value="Bacteria"/>
</dbReference>
<organism evidence="2 3">
    <name type="scientific">Gordonia sihwensis NBRC 108236</name>
    <dbReference type="NCBI Taxonomy" id="1223544"/>
    <lineage>
        <taxon>Bacteria</taxon>
        <taxon>Bacillati</taxon>
        <taxon>Actinomycetota</taxon>
        <taxon>Actinomycetes</taxon>
        <taxon>Mycobacteriales</taxon>
        <taxon>Gordoniaceae</taxon>
        <taxon>Gordonia</taxon>
    </lineage>
</organism>
<dbReference type="Proteomes" id="UP000035083">
    <property type="component" value="Unassembled WGS sequence"/>
</dbReference>
<gene>
    <name evidence="2" type="ORF">GSI01S_33_00440</name>
</gene>
<evidence type="ECO:0000313" key="2">
    <source>
        <dbReference type="EMBL" id="GAC62358.1"/>
    </source>
</evidence>
<accession>L7LQI9</accession>
<comment type="caution">
    <text evidence="2">The sequence shown here is derived from an EMBL/GenBank/DDBJ whole genome shotgun (WGS) entry which is preliminary data.</text>
</comment>